<dbReference type="EMBL" id="CP097160">
    <property type="protein sequence ID" value="UQN15652.1"/>
    <property type="molecule type" value="Genomic_DNA"/>
</dbReference>
<organism evidence="1">
    <name type="scientific">Gulosibacter sediminis</name>
    <dbReference type="NCBI Taxonomy" id="1729695"/>
    <lineage>
        <taxon>Bacteria</taxon>
        <taxon>Bacillati</taxon>
        <taxon>Actinomycetota</taxon>
        <taxon>Actinomycetes</taxon>
        <taxon>Micrococcales</taxon>
        <taxon>Microbacteriaceae</taxon>
        <taxon>Gulosibacter</taxon>
    </lineage>
</organism>
<evidence type="ECO:0000313" key="1">
    <source>
        <dbReference type="EMBL" id="UQN15652.1"/>
    </source>
</evidence>
<protein>
    <submittedName>
        <fullName evidence="1">GrpB family protein</fullName>
    </submittedName>
</protein>
<dbReference type="PANTHER" id="PTHR34822:SF1">
    <property type="entry name" value="GRPB FAMILY PROTEIN"/>
    <property type="match status" value="1"/>
</dbReference>
<dbReference type="Pfam" id="PF04229">
    <property type="entry name" value="GrpB"/>
    <property type="match status" value="1"/>
</dbReference>
<proteinExistence type="predicted"/>
<dbReference type="PANTHER" id="PTHR34822">
    <property type="entry name" value="GRPB DOMAIN PROTEIN (AFU_ORTHOLOGUE AFUA_1G01530)"/>
    <property type="match status" value="1"/>
</dbReference>
<dbReference type="Gene3D" id="3.30.460.10">
    <property type="entry name" value="Beta Polymerase, domain 2"/>
    <property type="match status" value="1"/>
</dbReference>
<name>A0ABY4N2G4_9MICO</name>
<dbReference type="InterPro" id="IPR007344">
    <property type="entry name" value="GrpB/CoaE"/>
</dbReference>
<gene>
    <name evidence="1" type="ORF">M3M28_04150</name>
</gene>
<sequence length="199" mass="22340">MPSAAEILEFADDEPPVGQSPWVVPQTREPIVVAEPDPEWPRRFDELDARIRTALGGRVLALEHVGSTSVPGLPAKPVIDADLIVADPGDEAGWLPALEQAGFVLTVREPWWHEHRLVKHADPIANVHAFSPDSPEPWKHRIFRDHLRRDDGDRERYAEVKREASRLATAGAETVMEYNARKQAYIREIYARAFAAAGY</sequence>
<reference evidence="1" key="1">
    <citation type="submission" date="2022-05" db="EMBL/GenBank/DDBJ databases">
        <title>Complete genome sequence of toluene-degrading Gulosibacter sediminis strain ACHW.36C.</title>
        <authorList>
            <person name="Wai A.C."/>
            <person name="Lai G.K."/>
            <person name="Griffin S.D."/>
            <person name="Leung F.C."/>
        </authorList>
    </citation>
    <scope>NUCLEOTIDE SEQUENCE [LARGE SCALE GENOMIC DNA]</scope>
    <source>
        <strain evidence="1">ACHW.36C</strain>
    </source>
</reference>
<dbReference type="InterPro" id="IPR043519">
    <property type="entry name" value="NT_sf"/>
</dbReference>
<accession>A0ABY4N2G4</accession>
<dbReference type="SUPFAM" id="SSF81301">
    <property type="entry name" value="Nucleotidyltransferase"/>
    <property type="match status" value="1"/>
</dbReference>